<feature type="signal peptide" evidence="1">
    <location>
        <begin position="1"/>
        <end position="19"/>
    </location>
</feature>
<evidence type="ECO:0000256" key="1">
    <source>
        <dbReference type="SAM" id="SignalP"/>
    </source>
</evidence>
<feature type="chain" id="PRO_5047240736" evidence="1">
    <location>
        <begin position="20"/>
        <end position="606"/>
    </location>
</feature>
<gene>
    <name evidence="2" type="ORF">CATMQ487_34240</name>
</gene>
<accession>A0ABN6PQV9</accession>
<sequence>MKRLMRLMSWWLLALAAFAVLGCSGGGGESDPSISVDRSTVSVSATPAEAAPVVTVLLSAQDMPAEGLYLSVDSTYNGVQSVSWTSPSEDRALIEIRFFAPGQLPNGVYRDTVTISVCRDGYCARHVNNSPLRIPVTYTVSGSYNADAQASADRTQVVLTASKQDAVLPVASVVVSSSEALPGGVYVQATSSGQGIASVTSTSLSPTQTRVDVSFLTPQSLDVGRYDGSVTLRVCIDSSCNRALVGSPLTLATQYTVNNEPIPEPGLTPIDVASRAALPHDVVDAEYSRALDSVVMVASWPSPALYIHDTRTGTERRVALAKVPTAVSVSPDGRQAAVGHDALVSIVDLTAASPVVRTLQVSANVYDLVLDGSGRVHAFPRSSQWEQLHTIDVATNTETLVQALGGIYGNTRARLSPSGTSLYMANSGLSPDDIAKIDLTTSPPSYLYDSPYHGEYAMCSNLWFKEDGSTIYTACGNTLRSSSVKANDLIYAGRLALSSDSTYGYRIVSLSQSSLVKEVALIEMNSAQCLSAYEPLSCKTHLNLYESDFLNRSSVRSIPPVSVGGVGYAQEGRFVFHSADGSVKWLISRLVGMPDPASEYQLVRLR</sequence>
<reference evidence="2" key="1">
    <citation type="submission" date="2022-04" db="EMBL/GenBank/DDBJ databases">
        <title>Whole genome sequence of Sphaerotilus sp. FB-5.</title>
        <authorList>
            <person name="Takeda M."/>
            <person name="Narihara S."/>
            <person name="Akimoto M."/>
            <person name="Akimoto R."/>
            <person name="Nishiyashiki S."/>
            <person name="Murakami T."/>
        </authorList>
    </citation>
    <scope>NUCLEOTIDE SEQUENCE</scope>
    <source>
        <strain evidence="2">FB-5</strain>
    </source>
</reference>
<evidence type="ECO:0000313" key="3">
    <source>
        <dbReference type="Proteomes" id="UP001057498"/>
    </source>
</evidence>
<dbReference type="EMBL" id="AP025730">
    <property type="protein sequence ID" value="BDI06454.1"/>
    <property type="molecule type" value="Genomic_DNA"/>
</dbReference>
<dbReference type="Gene3D" id="2.130.10.10">
    <property type="entry name" value="YVTN repeat-like/Quinoprotein amine dehydrogenase"/>
    <property type="match status" value="1"/>
</dbReference>
<name>A0ABN6PQV9_9BURK</name>
<proteinExistence type="predicted"/>
<dbReference type="InterPro" id="IPR011044">
    <property type="entry name" value="Quino_amine_DH_bsu"/>
</dbReference>
<dbReference type="Proteomes" id="UP001057498">
    <property type="component" value="Chromosome"/>
</dbReference>
<protein>
    <submittedName>
        <fullName evidence="2">Uncharacterized protein</fullName>
    </submittedName>
</protein>
<keyword evidence="3" id="KW-1185">Reference proteome</keyword>
<dbReference type="InterPro" id="IPR015943">
    <property type="entry name" value="WD40/YVTN_repeat-like_dom_sf"/>
</dbReference>
<evidence type="ECO:0000313" key="2">
    <source>
        <dbReference type="EMBL" id="BDI06454.1"/>
    </source>
</evidence>
<dbReference type="SUPFAM" id="SSF50969">
    <property type="entry name" value="YVTN repeat-like/Quinoprotein amine dehydrogenase"/>
    <property type="match status" value="1"/>
</dbReference>
<dbReference type="PROSITE" id="PS51257">
    <property type="entry name" value="PROKAR_LIPOPROTEIN"/>
    <property type="match status" value="1"/>
</dbReference>
<keyword evidence="1" id="KW-0732">Signal</keyword>
<organism evidence="2 3">
    <name type="scientific">Sphaerotilus microaerophilus</name>
    <dbReference type="NCBI Taxonomy" id="2914710"/>
    <lineage>
        <taxon>Bacteria</taxon>
        <taxon>Pseudomonadati</taxon>
        <taxon>Pseudomonadota</taxon>
        <taxon>Betaproteobacteria</taxon>
        <taxon>Burkholderiales</taxon>
        <taxon>Sphaerotilaceae</taxon>
        <taxon>Sphaerotilus</taxon>
    </lineage>
</organism>